<name>A0ABP7E4U4_9ACTN</name>
<dbReference type="EMBL" id="BAAAZP010000224">
    <property type="protein sequence ID" value="GAA3714337.1"/>
    <property type="molecule type" value="Genomic_DNA"/>
</dbReference>
<protein>
    <submittedName>
        <fullName evidence="2">Uncharacterized protein</fullName>
    </submittedName>
</protein>
<sequence>MSLRATLAAAIGAFILLVGFAPVAQAHVGSHTIAVAPTAALWADAEASWVKDYTDGSGSTALATCKRWSKVYSMWMYYVLHHELNETGYVDPWYTNLTHSHLPKCS</sequence>
<evidence type="ECO:0000313" key="3">
    <source>
        <dbReference type="Proteomes" id="UP001500902"/>
    </source>
</evidence>
<keyword evidence="3" id="KW-1185">Reference proteome</keyword>
<evidence type="ECO:0000256" key="1">
    <source>
        <dbReference type="SAM" id="SignalP"/>
    </source>
</evidence>
<dbReference type="Proteomes" id="UP001500902">
    <property type="component" value="Unassembled WGS sequence"/>
</dbReference>
<accession>A0ABP7E4U4</accession>
<organism evidence="2 3">
    <name type="scientific">Nonomuraea antimicrobica</name>
    <dbReference type="NCBI Taxonomy" id="561173"/>
    <lineage>
        <taxon>Bacteria</taxon>
        <taxon>Bacillati</taxon>
        <taxon>Actinomycetota</taxon>
        <taxon>Actinomycetes</taxon>
        <taxon>Streptosporangiales</taxon>
        <taxon>Streptosporangiaceae</taxon>
        <taxon>Nonomuraea</taxon>
    </lineage>
</organism>
<gene>
    <name evidence="2" type="ORF">GCM10022224_094970</name>
</gene>
<comment type="caution">
    <text evidence="2">The sequence shown here is derived from an EMBL/GenBank/DDBJ whole genome shotgun (WGS) entry which is preliminary data.</text>
</comment>
<evidence type="ECO:0000313" key="2">
    <source>
        <dbReference type="EMBL" id="GAA3714337.1"/>
    </source>
</evidence>
<proteinExistence type="predicted"/>
<feature type="chain" id="PRO_5046926035" evidence="1">
    <location>
        <begin position="27"/>
        <end position="106"/>
    </location>
</feature>
<reference evidence="3" key="1">
    <citation type="journal article" date="2019" name="Int. J. Syst. Evol. Microbiol.">
        <title>The Global Catalogue of Microorganisms (GCM) 10K type strain sequencing project: providing services to taxonomists for standard genome sequencing and annotation.</title>
        <authorList>
            <consortium name="The Broad Institute Genomics Platform"/>
            <consortium name="The Broad Institute Genome Sequencing Center for Infectious Disease"/>
            <person name="Wu L."/>
            <person name="Ma J."/>
        </authorList>
    </citation>
    <scope>NUCLEOTIDE SEQUENCE [LARGE SCALE GENOMIC DNA]</scope>
    <source>
        <strain evidence="3">JCM 16904</strain>
    </source>
</reference>
<keyword evidence="1" id="KW-0732">Signal</keyword>
<feature type="signal peptide" evidence="1">
    <location>
        <begin position="1"/>
        <end position="26"/>
    </location>
</feature>